<keyword evidence="4" id="KW-1185">Reference proteome</keyword>
<organism evidence="3 4">
    <name type="scientific">Collybiopsis luxurians FD-317 M1</name>
    <dbReference type="NCBI Taxonomy" id="944289"/>
    <lineage>
        <taxon>Eukaryota</taxon>
        <taxon>Fungi</taxon>
        <taxon>Dikarya</taxon>
        <taxon>Basidiomycota</taxon>
        <taxon>Agaricomycotina</taxon>
        <taxon>Agaricomycetes</taxon>
        <taxon>Agaricomycetidae</taxon>
        <taxon>Agaricales</taxon>
        <taxon>Marasmiineae</taxon>
        <taxon>Omphalotaceae</taxon>
        <taxon>Collybiopsis</taxon>
        <taxon>Collybiopsis luxurians</taxon>
    </lineage>
</organism>
<dbReference type="SUPFAM" id="SSF53474">
    <property type="entry name" value="alpha/beta-Hydrolases"/>
    <property type="match status" value="1"/>
</dbReference>
<feature type="region of interest" description="Disordered" evidence="1">
    <location>
        <begin position="1"/>
        <end position="44"/>
    </location>
</feature>
<sequence length="463" mass="52651">SNMVSQPRSTQDTDPLQITSVALNSPPELPNHRPSLPSPPRKPLWHNDATVPYTLSTHIIDAAPFRTCPEFKPLEEESMVSYAEMKKLDPKARQKVARENVGKMWEWRIQLVESRRTKGKLDVHERLLWNCVNRYVKKDLDGSPRRRKGLTLVFVHPIGCNKETWEPLILSLLKSPAGRDVEEIWAWEAVDTGDSALLNEGKLNQMSDWYDSARDFLHFLLHYLPSQVTSDTVPTYLPRVSGTEFQRRIDQGFSDRRIIAIGHSFGGNVCARSCYTYPKLFSALVLADPGIVKRNHPTLKRTITFLAQFGFSRINSWKSREEAFKFLKKSPFFAPWHPDAFKIYVESGLHSDPQSGEVRLKMHPVYEALANINAKETSEDMYEKLPSLDGRVYIKWVMPDPKKGGGIGGVPELSAELVKQRPGYTSSINLPDAAHMIPMEKPDEMAREIADTIQVIYGTPARM</sequence>
<feature type="compositionally biased region" description="Polar residues" evidence="1">
    <location>
        <begin position="1"/>
        <end position="23"/>
    </location>
</feature>
<dbReference type="OrthoDB" id="94039at2759"/>
<dbReference type="Gene3D" id="3.40.50.1820">
    <property type="entry name" value="alpha/beta hydrolase"/>
    <property type="match status" value="1"/>
</dbReference>
<proteinExistence type="predicted"/>
<reference evidence="3 4" key="1">
    <citation type="submission" date="2014-04" db="EMBL/GenBank/DDBJ databases">
        <title>Evolutionary Origins and Diversification of the Mycorrhizal Mutualists.</title>
        <authorList>
            <consortium name="DOE Joint Genome Institute"/>
            <consortium name="Mycorrhizal Genomics Consortium"/>
            <person name="Kohler A."/>
            <person name="Kuo A."/>
            <person name="Nagy L.G."/>
            <person name="Floudas D."/>
            <person name="Copeland A."/>
            <person name="Barry K.W."/>
            <person name="Cichocki N."/>
            <person name="Veneault-Fourrey C."/>
            <person name="LaButti K."/>
            <person name="Lindquist E.A."/>
            <person name="Lipzen A."/>
            <person name="Lundell T."/>
            <person name="Morin E."/>
            <person name="Murat C."/>
            <person name="Riley R."/>
            <person name="Ohm R."/>
            <person name="Sun H."/>
            <person name="Tunlid A."/>
            <person name="Henrissat B."/>
            <person name="Grigoriev I.V."/>
            <person name="Hibbett D.S."/>
            <person name="Martin F."/>
        </authorList>
    </citation>
    <scope>NUCLEOTIDE SEQUENCE [LARGE SCALE GENOMIC DNA]</scope>
    <source>
        <strain evidence="3 4">FD-317 M1</strain>
    </source>
</reference>
<evidence type="ECO:0000259" key="2">
    <source>
        <dbReference type="Pfam" id="PF12697"/>
    </source>
</evidence>
<dbReference type="InterPro" id="IPR000073">
    <property type="entry name" value="AB_hydrolase_1"/>
</dbReference>
<dbReference type="AlphaFoldDB" id="A0A0D0ANU1"/>
<evidence type="ECO:0000313" key="3">
    <source>
        <dbReference type="EMBL" id="KIK51920.1"/>
    </source>
</evidence>
<dbReference type="Pfam" id="PF12697">
    <property type="entry name" value="Abhydrolase_6"/>
    <property type="match status" value="1"/>
</dbReference>
<dbReference type="Proteomes" id="UP000053593">
    <property type="component" value="Unassembled WGS sequence"/>
</dbReference>
<evidence type="ECO:0000313" key="4">
    <source>
        <dbReference type="Proteomes" id="UP000053593"/>
    </source>
</evidence>
<feature type="domain" description="AB hydrolase-1" evidence="2">
    <location>
        <begin position="152"/>
        <end position="447"/>
    </location>
</feature>
<dbReference type="EMBL" id="KN834852">
    <property type="protein sequence ID" value="KIK51920.1"/>
    <property type="molecule type" value="Genomic_DNA"/>
</dbReference>
<evidence type="ECO:0000256" key="1">
    <source>
        <dbReference type="SAM" id="MobiDB-lite"/>
    </source>
</evidence>
<accession>A0A0D0ANU1</accession>
<dbReference type="HOGENOM" id="CLU_032490_1_0_1"/>
<protein>
    <recommendedName>
        <fullName evidence="2">AB hydrolase-1 domain-containing protein</fullName>
    </recommendedName>
</protein>
<dbReference type="InterPro" id="IPR029058">
    <property type="entry name" value="AB_hydrolase_fold"/>
</dbReference>
<name>A0A0D0ANU1_9AGAR</name>
<feature type="non-terminal residue" evidence="3">
    <location>
        <position position="463"/>
    </location>
</feature>
<gene>
    <name evidence="3" type="ORF">GYMLUDRAFT_50286</name>
</gene>